<evidence type="ECO:0000313" key="1">
    <source>
        <dbReference type="EMBL" id="KAI2392306.1"/>
    </source>
</evidence>
<gene>
    <name evidence="1" type="ORF">LOY88_000690</name>
</gene>
<organism evidence="1">
    <name type="scientific">Ophidiomyces ophidiicola</name>
    <dbReference type="NCBI Taxonomy" id="1387563"/>
    <lineage>
        <taxon>Eukaryota</taxon>
        <taxon>Fungi</taxon>
        <taxon>Dikarya</taxon>
        <taxon>Ascomycota</taxon>
        <taxon>Pezizomycotina</taxon>
        <taxon>Eurotiomycetes</taxon>
        <taxon>Eurotiomycetidae</taxon>
        <taxon>Onygenales</taxon>
        <taxon>Onygenaceae</taxon>
        <taxon>Ophidiomyces</taxon>
    </lineage>
</organism>
<proteinExistence type="predicted"/>
<protein>
    <submittedName>
        <fullName evidence="1">Uncharacterized protein</fullName>
    </submittedName>
</protein>
<comment type="caution">
    <text evidence="1">The sequence shown here is derived from an EMBL/GenBank/DDBJ whole genome shotgun (WGS) entry which is preliminary data.</text>
</comment>
<dbReference type="EMBL" id="JALBCA010000007">
    <property type="protein sequence ID" value="KAI2392306.1"/>
    <property type="molecule type" value="Genomic_DNA"/>
</dbReference>
<name>A0ACB8V4L3_9EURO</name>
<reference evidence="1" key="1">
    <citation type="journal article" date="2022" name="bioRxiv">
        <title>Population genetic analysis of Ophidiomyces ophidiicola, the causative agent of snake fungal disease, indicates recent introductions to the USA.</title>
        <authorList>
            <person name="Ladner J.T."/>
            <person name="Palmer J.M."/>
            <person name="Ettinger C.L."/>
            <person name="Stajich J.E."/>
            <person name="Farrell T.M."/>
            <person name="Glorioso B.M."/>
            <person name="Lawson B."/>
            <person name="Price S.J."/>
            <person name="Stengle A.G."/>
            <person name="Grear D.A."/>
            <person name="Lorch J.M."/>
        </authorList>
    </citation>
    <scope>NUCLEOTIDE SEQUENCE</scope>
    <source>
        <strain evidence="1">NWHC 24266-5</strain>
    </source>
</reference>
<accession>A0ACB8V4L3</accession>
<sequence length="727" mass="81594">MTSYARPKFKMVFDDDEEDHRIRVDIRKVEPGKRRFPRGSNMLPEVAEWRNNLTALSQHRNLYFVASMRQVYVYQPASSSVGSKPALILTPTLKEPAAPGFISHSCPHAINHIVVGDLGNEEIVLLATDSGNIAAYWTERIFSALEHSKSSEPQSPEALGAIVPCFFSDWVKQSAWGLAIHKFARMIAASSNTSEITVWAFALAEQAESMPAWNLDYTDEWSDVTTATQFAALRLMPAWCRRSRSIRITLRGHYNNIPCVGFLSSEIDRNGEWLVSTDITNRLLVWRIWESPNPLKEWDLNHPWQDGDQNYTADSYDRGWSVLALDNRSFRIKRSIREACGGHPFSLNDYSPYDLTPLIHSIPDASTTYIVDPPNRRNQPQHDQAIIGLELSDNFFEDSDQGDGDGDGLMTLAMNPNVGFPVIQATPTQPENMPLPTATENGPGTEEMNLDAHELIGAGGAGEVIETEEDFINDDDDDDDDGTYLVDALLERLYGATDDFTKQSDEPAPSMIDSTILSNLRYLEEKYGASFSILHLSEADIQFLPSQFCAKPSVYCRMVLRQTVPALAPILQNYDRFNMVHQIPELGVVIAASQKGRVAIISLTQGPEGGRYMRVDNIVPFESQERLGQRPLVQLLGIAVGPIESNLIPVEADLNNQSDADSETHPRPFKIPSTPRESWHGSQYSRKYRLILTYFDHTVLWYELSYDWPAGVLGVNHDDRIAFTLAP</sequence>